<dbReference type="Proteomes" id="UP000294947">
    <property type="component" value="Unassembled WGS sequence"/>
</dbReference>
<keyword evidence="4" id="KW-1185">Reference proteome</keyword>
<evidence type="ECO:0000256" key="1">
    <source>
        <dbReference type="SAM" id="Phobius"/>
    </source>
</evidence>
<dbReference type="Pfam" id="PF07811">
    <property type="entry name" value="TadE"/>
    <property type="match status" value="1"/>
</dbReference>
<dbReference type="EMBL" id="SMKW01000059">
    <property type="protein sequence ID" value="TDD41383.1"/>
    <property type="molecule type" value="Genomic_DNA"/>
</dbReference>
<protein>
    <submittedName>
        <fullName evidence="3">Pilus assembly protein</fullName>
    </submittedName>
</protein>
<name>A0A4R4YAD7_9PSEU</name>
<evidence type="ECO:0000313" key="3">
    <source>
        <dbReference type="EMBL" id="TDD41383.1"/>
    </source>
</evidence>
<feature type="transmembrane region" description="Helical" evidence="1">
    <location>
        <begin position="12"/>
        <end position="33"/>
    </location>
</feature>
<evidence type="ECO:0000259" key="2">
    <source>
        <dbReference type="Pfam" id="PF07811"/>
    </source>
</evidence>
<dbReference type="RefSeq" id="WP_132492259.1">
    <property type="nucleotide sequence ID" value="NZ_SMKW01000059.1"/>
</dbReference>
<accession>A0A4R4YAD7</accession>
<evidence type="ECO:0000313" key="4">
    <source>
        <dbReference type="Proteomes" id="UP000294947"/>
    </source>
</evidence>
<sequence length="142" mass="14348">MSRRFSDVGSVSVELAILMPMLLALVVLVIAGGRIVTADLAVEHAATAAARAASLARTPAAAHSNAISAGTRALAERNLTCAGLQVTADTGGFGRPGALGIVTVTLRCSVSLADLTGIPGLPASIPLRAVFTSPVDPYRSRS</sequence>
<gene>
    <name evidence="3" type="ORF">E1288_32930</name>
</gene>
<proteinExistence type="predicted"/>
<feature type="domain" description="TadE-like" evidence="2">
    <location>
        <begin position="9"/>
        <end position="51"/>
    </location>
</feature>
<dbReference type="AlphaFoldDB" id="A0A4R4YAD7"/>
<keyword evidence="1" id="KW-0812">Transmembrane</keyword>
<dbReference type="OrthoDB" id="4869119at2"/>
<keyword evidence="1" id="KW-0472">Membrane</keyword>
<reference evidence="3 4" key="1">
    <citation type="submission" date="2019-03" db="EMBL/GenBank/DDBJ databases">
        <title>Draft genome sequences of novel Actinobacteria.</title>
        <authorList>
            <person name="Sahin N."/>
            <person name="Ay H."/>
            <person name="Saygin H."/>
        </authorList>
    </citation>
    <scope>NUCLEOTIDE SEQUENCE [LARGE SCALE GENOMIC DNA]</scope>
    <source>
        <strain evidence="3 4">7K502</strain>
    </source>
</reference>
<comment type="caution">
    <text evidence="3">The sequence shown here is derived from an EMBL/GenBank/DDBJ whole genome shotgun (WGS) entry which is preliminary data.</text>
</comment>
<organism evidence="3 4">
    <name type="scientific">Saccharopolyspora elongata</name>
    <dbReference type="NCBI Taxonomy" id="2530387"/>
    <lineage>
        <taxon>Bacteria</taxon>
        <taxon>Bacillati</taxon>
        <taxon>Actinomycetota</taxon>
        <taxon>Actinomycetes</taxon>
        <taxon>Pseudonocardiales</taxon>
        <taxon>Pseudonocardiaceae</taxon>
        <taxon>Saccharopolyspora</taxon>
    </lineage>
</organism>
<keyword evidence="1" id="KW-1133">Transmembrane helix</keyword>
<dbReference type="InterPro" id="IPR012495">
    <property type="entry name" value="TadE-like_dom"/>
</dbReference>